<keyword evidence="3" id="KW-1185">Reference proteome</keyword>
<comment type="caution">
    <text evidence="2">The sequence shown here is derived from an EMBL/GenBank/DDBJ whole genome shotgun (WGS) entry which is preliminary data.</text>
</comment>
<dbReference type="Proteomes" id="UP001139521">
    <property type="component" value="Unassembled WGS sequence"/>
</dbReference>
<organism evidence="2 3">
    <name type="scientific">Zunongwangia pacifica</name>
    <dbReference type="NCBI Taxonomy" id="2911062"/>
    <lineage>
        <taxon>Bacteria</taxon>
        <taxon>Pseudomonadati</taxon>
        <taxon>Bacteroidota</taxon>
        <taxon>Flavobacteriia</taxon>
        <taxon>Flavobacteriales</taxon>
        <taxon>Flavobacteriaceae</taxon>
        <taxon>Zunongwangia</taxon>
    </lineage>
</organism>
<dbReference type="Gene3D" id="3.90.580.10">
    <property type="entry name" value="Zinc finger, CHC2-type domain"/>
    <property type="match status" value="1"/>
</dbReference>
<dbReference type="AlphaFoldDB" id="A0A9X2CQ49"/>
<protein>
    <submittedName>
        <fullName evidence="2">Toprim domain-containing protein</fullName>
    </submittedName>
</protein>
<dbReference type="Pfam" id="PF01807">
    <property type="entry name" value="Zn_ribbon_DnaG"/>
    <property type="match status" value="1"/>
</dbReference>
<sequence length="299" mass="34899">MDFRKQKLSIVEAKEMDMVQYLSLLGYEPSKIRNNDYWYVSPLRQEKTPSFKVNRMLNRWYDHGLGKGGNIIDFGIQYYSCSVGEFLKKLDGGFSFQKPLKNSPKIKNEPEHPLKILKEVALNSYPLIRYLEQRKIPVEIATRYCQEVHYELNAKNYYGIGFKNDSGGFEIRNPYFKASSTPKDMTTIKNSSKEVAVFEGFTDFLSLRALHKNLPENSQDFVVLNSVSFFERARPFMEEHQVIRLYLDRDATGQNLTQRALSMNTKYIDKSTLYKNHKDLNDWLVGIGKQQKKRLGNKL</sequence>
<dbReference type="GO" id="GO:0003899">
    <property type="term" value="F:DNA-directed RNA polymerase activity"/>
    <property type="evidence" value="ECO:0007669"/>
    <property type="project" value="InterPro"/>
</dbReference>
<dbReference type="Gene3D" id="3.40.1360.10">
    <property type="match status" value="1"/>
</dbReference>
<dbReference type="InterPro" id="IPR036977">
    <property type="entry name" value="DNA_primase_Znf_CHC2"/>
</dbReference>
<accession>A0A9X2CQ49</accession>
<dbReference type="GO" id="GO:0008270">
    <property type="term" value="F:zinc ion binding"/>
    <property type="evidence" value="ECO:0007669"/>
    <property type="project" value="InterPro"/>
</dbReference>
<reference evidence="2" key="1">
    <citation type="submission" date="2022-01" db="EMBL/GenBank/DDBJ databases">
        <title>Genome sequencing of Zunongwangia sp. M21534 genome.</title>
        <authorList>
            <person name="Chen Y."/>
            <person name="Dong C."/>
            <person name="Shao Z."/>
        </authorList>
    </citation>
    <scope>NUCLEOTIDE SEQUENCE</scope>
    <source>
        <strain evidence="2">MCCC M21534</strain>
    </source>
</reference>
<dbReference type="RefSeq" id="WP_249601877.1">
    <property type="nucleotide sequence ID" value="NZ_JAKHSK010000016.1"/>
</dbReference>
<evidence type="ECO:0000313" key="3">
    <source>
        <dbReference type="Proteomes" id="UP001139521"/>
    </source>
</evidence>
<dbReference type="EMBL" id="JAKHSK010000016">
    <property type="protein sequence ID" value="MCL6219093.1"/>
    <property type="molecule type" value="Genomic_DNA"/>
</dbReference>
<dbReference type="Pfam" id="PF13155">
    <property type="entry name" value="Toprim_2"/>
    <property type="match status" value="1"/>
</dbReference>
<name>A0A9X2CQ49_9FLAO</name>
<proteinExistence type="predicted"/>
<dbReference type="SUPFAM" id="SSF57783">
    <property type="entry name" value="Zinc beta-ribbon"/>
    <property type="match status" value="1"/>
</dbReference>
<feature type="domain" description="Zinc finger CHC2-type" evidence="1">
    <location>
        <begin position="33"/>
        <end position="90"/>
    </location>
</feature>
<evidence type="ECO:0000259" key="1">
    <source>
        <dbReference type="Pfam" id="PF01807"/>
    </source>
</evidence>
<dbReference type="InterPro" id="IPR002694">
    <property type="entry name" value="Znf_CHC2"/>
</dbReference>
<dbReference type="GO" id="GO:0003677">
    <property type="term" value="F:DNA binding"/>
    <property type="evidence" value="ECO:0007669"/>
    <property type="project" value="InterPro"/>
</dbReference>
<gene>
    <name evidence="2" type="ORF">L1967_12380</name>
</gene>
<dbReference type="GO" id="GO:0006260">
    <property type="term" value="P:DNA replication"/>
    <property type="evidence" value="ECO:0007669"/>
    <property type="project" value="InterPro"/>
</dbReference>
<evidence type="ECO:0000313" key="2">
    <source>
        <dbReference type="EMBL" id="MCL6219093.1"/>
    </source>
</evidence>